<evidence type="ECO:0000313" key="2">
    <source>
        <dbReference type="Proteomes" id="UP000001822"/>
    </source>
</evidence>
<dbReference type="RefSeq" id="WP_011583693.1">
    <property type="nucleotide sequence ID" value="NC_008255.1"/>
</dbReference>
<protein>
    <submittedName>
        <fullName evidence="1">Uncharacterized protein</fullName>
    </submittedName>
</protein>
<reference evidence="1 2" key="1">
    <citation type="journal article" date="2007" name="Appl. Environ. Microbiol.">
        <title>Genome sequence of the cellulolytic gliding bacterium Cytophaga hutchinsonii.</title>
        <authorList>
            <person name="Xie G."/>
            <person name="Bruce D.C."/>
            <person name="Challacombe J.F."/>
            <person name="Chertkov O."/>
            <person name="Detter J.C."/>
            <person name="Gilna P."/>
            <person name="Han C.S."/>
            <person name="Lucas S."/>
            <person name="Misra M."/>
            <person name="Myers G.L."/>
            <person name="Richardson P."/>
            <person name="Tapia R."/>
            <person name="Thayer N."/>
            <person name="Thompson L.S."/>
            <person name="Brettin T.S."/>
            <person name="Henrissat B."/>
            <person name="Wilson D.B."/>
            <person name="McBride M.J."/>
        </authorList>
    </citation>
    <scope>NUCLEOTIDE SEQUENCE [LARGE SCALE GENOMIC DNA]</scope>
    <source>
        <strain evidence="2">ATCC 33406 / DSM 1761 / CIP 103989 / NBRC 15051 / NCIMB 9469 / D465</strain>
    </source>
</reference>
<keyword evidence="2" id="KW-1185">Reference proteome</keyword>
<dbReference type="EMBL" id="CP000383">
    <property type="protein sequence ID" value="ABG57577.1"/>
    <property type="molecule type" value="Genomic_DNA"/>
</dbReference>
<dbReference type="AlphaFoldDB" id="A0A6N4SMR7"/>
<gene>
    <name evidence="1" type="ordered locus">CHU_0286</name>
</gene>
<organism evidence="1 2">
    <name type="scientific">Cytophaga hutchinsonii (strain ATCC 33406 / DSM 1761 / CIP 103989 / NBRC 15051 / NCIMB 9469 / D465)</name>
    <dbReference type="NCBI Taxonomy" id="269798"/>
    <lineage>
        <taxon>Bacteria</taxon>
        <taxon>Pseudomonadati</taxon>
        <taxon>Bacteroidota</taxon>
        <taxon>Cytophagia</taxon>
        <taxon>Cytophagales</taxon>
        <taxon>Cytophagaceae</taxon>
        <taxon>Cytophaga</taxon>
    </lineage>
</organism>
<name>A0A6N4SMR7_CYTH3</name>
<dbReference type="Proteomes" id="UP000001822">
    <property type="component" value="Chromosome"/>
</dbReference>
<sequence length="131" mass="14294">MKQAVIVLGLFCALLSGILFSSFTSKTTVEYDFQQITTIESVIPAGAGRSRMIATSPTGTLEETEMKNFFSISGINFGNVRANDKATTDKISQMVNAGWTLEQVTSGVYSGTDNNSNGIFITRYLFKKVKQ</sequence>
<evidence type="ECO:0000313" key="1">
    <source>
        <dbReference type="EMBL" id="ABG57577.1"/>
    </source>
</evidence>
<dbReference type="OrthoDB" id="680777at2"/>
<proteinExistence type="predicted"/>
<dbReference type="KEGG" id="chu:CHU_0286"/>
<accession>A0A6N4SMR7</accession>